<organism evidence="2 3">
    <name type="scientific">Mycolicibacter minnesotensis</name>
    <dbReference type="NCBI Taxonomy" id="1118379"/>
    <lineage>
        <taxon>Bacteria</taxon>
        <taxon>Bacillati</taxon>
        <taxon>Actinomycetota</taxon>
        <taxon>Actinomycetes</taxon>
        <taxon>Mycobacteriales</taxon>
        <taxon>Mycobacteriaceae</taxon>
        <taxon>Mycolicibacter</taxon>
    </lineage>
</organism>
<comment type="caution">
    <text evidence="2">The sequence shown here is derived from an EMBL/GenBank/DDBJ whole genome shotgun (WGS) entry which is preliminary data.</text>
</comment>
<feature type="domain" description="DUF732" evidence="1">
    <location>
        <begin position="17"/>
        <end position="84"/>
    </location>
</feature>
<proteinExistence type="predicted"/>
<dbReference type="EMBL" id="MVHZ01000008">
    <property type="protein sequence ID" value="ORB01096.1"/>
    <property type="molecule type" value="Genomic_DNA"/>
</dbReference>
<dbReference type="Pfam" id="PF05305">
    <property type="entry name" value="DUF732"/>
    <property type="match status" value="1"/>
</dbReference>
<dbReference type="AlphaFoldDB" id="A0AA91M5W3"/>
<sequence length="90" mass="9690">MASMGLLLGPSGVAQADDQAFLDQIPPRNYISMYTTDAGRLANGYQICTMIKTGTPTHVVAESYMKLGDGWAWVNAAQRELCPDTLVHSG</sequence>
<gene>
    <name evidence="2" type="ORF">BST33_10025</name>
</gene>
<accession>A0AA91M5W3</accession>
<protein>
    <recommendedName>
        <fullName evidence="1">DUF732 domain-containing protein</fullName>
    </recommendedName>
</protein>
<keyword evidence="3" id="KW-1185">Reference proteome</keyword>
<dbReference type="Proteomes" id="UP000192320">
    <property type="component" value="Unassembled WGS sequence"/>
</dbReference>
<dbReference type="InterPro" id="IPR007969">
    <property type="entry name" value="DUF732"/>
</dbReference>
<reference evidence="2 3" key="1">
    <citation type="submission" date="2017-02" db="EMBL/GenBank/DDBJ databases">
        <title>The new phylogeny of genus Mycobacterium.</title>
        <authorList>
            <person name="Tortoli E."/>
            <person name="Trovato A."/>
            <person name="Cirillo D.M."/>
        </authorList>
    </citation>
    <scope>NUCLEOTIDE SEQUENCE [LARGE SCALE GENOMIC DNA]</scope>
    <source>
        <strain evidence="2 3">DSM 45633</strain>
    </source>
</reference>
<evidence type="ECO:0000313" key="3">
    <source>
        <dbReference type="Proteomes" id="UP000192320"/>
    </source>
</evidence>
<evidence type="ECO:0000313" key="2">
    <source>
        <dbReference type="EMBL" id="ORB01096.1"/>
    </source>
</evidence>
<name>A0AA91M5W3_9MYCO</name>
<evidence type="ECO:0000259" key="1">
    <source>
        <dbReference type="Pfam" id="PF05305"/>
    </source>
</evidence>